<keyword evidence="5 11" id="KW-0479">Metal-binding</keyword>
<accession>A0A154P845</accession>
<keyword evidence="10" id="KW-0456">Lyase</keyword>
<gene>
    <name evidence="14" type="ORF">WN55_09797</name>
</gene>
<keyword evidence="9 11" id="KW-0464">Manganese</keyword>
<dbReference type="PROSITE" id="PS51959">
    <property type="entry name" value="ENDOU"/>
    <property type="match status" value="1"/>
</dbReference>
<comment type="similarity">
    <text evidence="2 11">Belongs to the ENDOU family.</text>
</comment>
<dbReference type="GO" id="GO:0016787">
    <property type="term" value="F:hydrolase activity"/>
    <property type="evidence" value="ECO:0007669"/>
    <property type="project" value="UniProtKB-KW"/>
</dbReference>
<feature type="compositionally biased region" description="Polar residues" evidence="12">
    <location>
        <begin position="108"/>
        <end position="122"/>
    </location>
</feature>
<feature type="compositionally biased region" description="Low complexity" evidence="12">
    <location>
        <begin position="25"/>
        <end position="75"/>
    </location>
</feature>
<dbReference type="GO" id="GO:0016829">
    <property type="term" value="F:lyase activity"/>
    <property type="evidence" value="ECO:0007669"/>
    <property type="project" value="UniProtKB-KW"/>
</dbReference>
<keyword evidence="4 11" id="KW-0540">Nuclease</keyword>
<dbReference type="InterPro" id="IPR039787">
    <property type="entry name" value="ENDOU"/>
</dbReference>
<dbReference type="Proteomes" id="UP000076502">
    <property type="component" value="Unassembled WGS sequence"/>
</dbReference>
<sequence>MRFKTFFLVLLLVISAIDSINAKWRSSGRSSKPSSHSYGRSSSSHRTSYGGSSSHGSSSGSHTTAYGSYGSSTNSKPVSHGPTSISRTPTGFGTSTGGSSISRPSSGQVPHQQNKDTNTNFLNAEGGGAKRPVGTSYPASVYSTIGQNGGVKPGVTTERKQTSSPYQPSAPKEQVVHPVGVHQNQGSNTPYTPGQTNPSWSNPYLGTNRPSTPRPTHYPWSHQHGSDSRITVPTQTNPPWSNPYTGLNRPAAPGSQPTPIGFKDHVYPQTHPTQMGSHYSPPPFGGQSAYPHSGPPSSPWSVPSYHTPTYQPSSMPMGNPYTVHPSGGVHSAAGPAYYPQQPHVFAQPAAQPFIPGQTVIMVPGQQDSGRGIGQMVKEALVFSTINAGVNRLINPHTHHYVESKPDTNPSTTTHITYNNQYFNTLPGVNVSSNMYNTNVPNNGVSSSVSGSTNGNDGTMFGGSTTIGNAAVPTAQSSLSGTSSNENSTTNSSNVDNTFFYRISDNELLQITEDLFKKSLNISKYIKLNLQNRATSPNITDEAAQPLFEVEPTLLDYPSIYVTQALYDSYEHDSQKKFNRTQEIREHENLLMDTFLNTNVMASAMQWLADREFIDPDDFERKDVLRRIWFTMFSGSTCGFERIFESENYGTAIIGAQDWLYFEKQEAKKRINYMGYVDKLNLGTTASLLKLNFEMDGLVRPNATIFVGTMPELEMSLYTICFYARPNSLCPVSLGGTKFNIYTHSFTYYGNEVIDLGLPVF</sequence>
<evidence type="ECO:0000256" key="4">
    <source>
        <dbReference type="ARBA" id="ARBA00022722"/>
    </source>
</evidence>
<comment type="subunit">
    <text evidence="3 11">Monomer.</text>
</comment>
<evidence type="ECO:0000256" key="2">
    <source>
        <dbReference type="ARBA" id="ARBA00010168"/>
    </source>
</evidence>
<feature type="compositionally biased region" description="Low complexity" evidence="12">
    <location>
        <begin position="476"/>
        <end position="492"/>
    </location>
</feature>
<dbReference type="AlphaFoldDB" id="A0A154P845"/>
<evidence type="ECO:0000256" key="11">
    <source>
        <dbReference type="RuleBase" id="RU367085"/>
    </source>
</evidence>
<dbReference type="OrthoDB" id="430326at2759"/>
<comment type="cofactor">
    <cofactor evidence="1 11">
        <name>Mn(2+)</name>
        <dbReference type="ChEBI" id="CHEBI:29035"/>
    </cofactor>
</comment>
<name>A0A154P845_DUFNO</name>
<evidence type="ECO:0000313" key="14">
    <source>
        <dbReference type="EMBL" id="KZC07378.1"/>
    </source>
</evidence>
<dbReference type="InterPro" id="IPR037227">
    <property type="entry name" value="EndoU-like"/>
</dbReference>
<dbReference type="Pfam" id="PF09412">
    <property type="entry name" value="XendoU"/>
    <property type="match status" value="1"/>
</dbReference>
<dbReference type="GO" id="GO:0004521">
    <property type="term" value="F:RNA endonuclease activity"/>
    <property type="evidence" value="ECO:0007669"/>
    <property type="project" value="UniProtKB-UniRule"/>
</dbReference>
<dbReference type="GO" id="GO:0003723">
    <property type="term" value="F:RNA binding"/>
    <property type="evidence" value="ECO:0007669"/>
    <property type="project" value="UniProtKB-UniRule"/>
</dbReference>
<organism evidence="14 15">
    <name type="scientific">Dufourea novaeangliae</name>
    <name type="common">Sweat bee</name>
    <dbReference type="NCBI Taxonomy" id="178035"/>
    <lineage>
        <taxon>Eukaryota</taxon>
        <taxon>Metazoa</taxon>
        <taxon>Ecdysozoa</taxon>
        <taxon>Arthropoda</taxon>
        <taxon>Hexapoda</taxon>
        <taxon>Insecta</taxon>
        <taxon>Pterygota</taxon>
        <taxon>Neoptera</taxon>
        <taxon>Endopterygota</taxon>
        <taxon>Hymenoptera</taxon>
        <taxon>Apocrita</taxon>
        <taxon>Aculeata</taxon>
        <taxon>Apoidea</taxon>
        <taxon>Anthophila</taxon>
        <taxon>Halictidae</taxon>
        <taxon>Rophitinae</taxon>
        <taxon>Dufourea</taxon>
    </lineage>
</organism>
<evidence type="ECO:0000256" key="9">
    <source>
        <dbReference type="ARBA" id="ARBA00023211"/>
    </source>
</evidence>
<evidence type="ECO:0000256" key="12">
    <source>
        <dbReference type="SAM" id="MobiDB-lite"/>
    </source>
</evidence>
<protein>
    <submittedName>
        <fullName evidence="14">Poly(U)-specific endoribonuclease like protein</fullName>
    </submittedName>
</protein>
<feature type="compositionally biased region" description="Polar residues" evidence="12">
    <location>
        <begin position="137"/>
        <end position="146"/>
    </location>
</feature>
<evidence type="ECO:0000256" key="3">
    <source>
        <dbReference type="ARBA" id="ARBA00011245"/>
    </source>
</evidence>
<reference evidence="14 15" key="1">
    <citation type="submission" date="2015-07" db="EMBL/GenBank/DDBJ databases">
        <title>The genome of Dufourea novaeangliae.</title>
        <authorList>
            <person name="Pan H."/>
            <person name="Kapheim K."/>
        </authorList>
    </citation>
    <scope>NUCLEOTIDE SEQUENCE [LARGE SCALE GENOMIC DNA]</scope>
    <source>
        <strain evidence="14">0120121106</strain>
        <tissue evidence="14">Whole body</tissue>
    </source>
</reference>
<keyword evidence="6 11" id="KW-0255">Endonuclease</keyword>
<evidence type="ECO:0000256" key="6">
    <source>
        <dbReference type="ARBA" id="ARBA00022759"/>
    </source>
</evidence>
<evidence type="ECO:0000313" key="15">
    <source>
        <dbReference type="Proteomes" id="UP000076502"/>
    </source>
</evidence>
<dbReference type="PANTHER" id="PTHR12439">
    <property type="entry name" value="PLACENTAL PROTEIN 11-RELATED"/>
    <property type="match status" value="1"/>
</dbReference>
<feature type="region of interest" description="Disordered" evidence="12">
    <location>
        <begin position="23"/>
        <end position="172"/>
    </location>
</feature>
<evidence type="ECO:0000256" key="7">
    <source>
        <dbReference type="ARBA" id="ARBA00022801"/>
    </source>
</evidence>
<feature type="signal peptide" evidence="11">
    <location>
        <begin position="1"/>
        <end position="22"/>
    </location>
</feature>
<dbReference type="CDD" id="cd21159">
    <property type="entry name" value="XendoU"/>
    <property type="match status" value="1"/>
</dbReference>
<feature type="region of interest" description="Disordered" evidence="12">
    <location>
        <begin position="473"/>
        <end position="492"/>
    </location>
</feature>
<evidence type="ECO:0000256" key="1">
    <source>
        <dbReference type="ARBA" id="ARBA00001936"/>
    </source>
</evidence>
<proteinExistence type="inferred from homology"/>
<keyword evidence="11" id="KW-0732">Signal</keyword>
<keyword evidence="8 11" id="KW-0694">RNA-binding</keyword>
<dbReference type="InterPro" id="IPR018998">
    <property type="entry name" value="EndoU_C"/>
</dbReference>
<feature type="chain" id="PRO_5026375582" evidence="11">
    <location>
        <begin position="23"/>
        <end position="760"/>
    </location>
</feature>
<dbReference type="SUPFAM" id="SSF142877">
    <property type="entry name" value="EndoU-like"/>
    <property type="match status" value="1"/>
</dbReference>
<dbReference type="PANTHER" id="PTHR12439:SF42">
    <property type="entry name" value="ENDORIBONUCLEASE-RELATED"/>
    <property type="match status" value="1"/>
</dbReference>
<feature type="region of interest" description="Disordered" evidence="12">
    <location>
        <begin position="206"/>
        <end position="229"/>
    </location>
</feature>
<keyword evidence="15" id="KW-1185">Reference proteome</keyword>
<feature type="compositionally biased region" description="Low complexity" evidence="12">
    <location>
        <begin position="86"/>
        <end position="107"/>
    </location>
</feature>
<feature type="domain" description="EndoU" evidence="13">
    <location>
        <begin position="503"/>
        <end position="760"/>
    </location>
</feature>
<evidence type="ECO:0000259" key="13">
    <source>
        <dbReference type="PROSITE" id="PS51959"/>
    </source>
</evidence>
<evidence type="ECO:0000256" key="5">
    <source>
        <dbReference type="ARBA" id="ARBA00022723"/>
    </source>
</evidence>
<keyword evidence="7 11" id="KW-0378">Hydrolase</keyword>
<feature type="region of interest" description="Disordered" evidence="12">
    <location>
        <begin position="245"/>
        <end position="297"/>
    </location>
</feature>
<dbReference type="GO" id="GO:0046872">
    <property type="term" value="F:metal ion binding"/>
    <property type="evidence" value="ECO:0007669"/>
    <property type="project" value="UniProtKB-UniRule"/>
</dbReference>
<evidence type="ECO:0000256" key="8">
    <source>
        <dbReference type="ARBA" id="ARBA00022884"/>
    </source>
</evidence>
<dbReference type="EMBL" id="KQ434825">
    <property type="protein sequence ID" value="KZC07378.1"/>
    <property type="molecule type" value="Genomic_DNA"/>
</dbReference>
<evidence type="ECO:0000256" key="10">
    <source>
        <dbReference type="ARBA" id="ARBA00023239"/>
    </source>
</evidence>